<proteinExistence type="inferred from homology"/>
<sequence>VGGNSKFWGSVLYRLRREDFGELQHLGGVSPAWPIKYETLEPYYDRAERLYSVHGEDGPDPTEPPREPFPHPPIAHQGRIAIIVERLRELGLNPSSLPLGLLRPGEPDGCILCNTCNSFPCKLRAKSDADVCAVSPAIERDAVTLWTNAYAERLITNGRGDKVVAADVLRGGQPVRVEAPLFVVSCGAVNSAALLLRSANSAHPDGLANSSGLVGRRYMGHLSTLLGGFFPPRHDTGFQKTVAINDYYLRGPDSDYPLGQIQSQGRAHADMAKSRYGPRLARWVPDAAYNFWFSRGVEWLVMTEDLPSPSNRVTITSGGRIRLRWEPLNAEAHRELIAVTRRLFRKVGFWYVVPISLGVVNTTHQCGTAVFGTDPTTSVLDTWCRSHDVENLFVIDASFFPSSAAVNPALTIAAQALRAADHIKDTHLT</sequence>
<evidence type="ECO:0000256" key="3">
    <source>
        <dbReference type="ARBA" id="ARBA00022827"/>
    </source>
</evidence>
<gene>
    <name evidence="8" type="ORF">METZ01_LOCUS34974</name>
</gene>
<protein>
    <recommendedName>
        <fullName evidence="9">Glucose-methanol-choline oxidoreductase C-terminal domain-containing protein</fullName>
    </recommendedName>
</protein>
<feature type="domain" description="Glucose-methanol-choline oxidoreductase C-terminal" evidence="7">
    <location>
        <begin position="323"/>
        <end position="416"/>
    </location>
</feature>
<organism evidence="8">
    <name type="scientific">marine metagenome</name>
    <dbReference type="NCBI Taxonomy" id="408172"/>
    <lineage>
        <taxon>unclassified sequences</taxon>
        <taxon>metagenomes</taxon>
        <taxon>ecological metagenomes</taxon>
    </lineage>
</organism>
<comment type="similarity">
    <text evidence="1">Belongs to the GMC oxidoreductase family.</text>
</comment>
<feature type="compositionally biased region" description="Basic and acidic residues" evidence="5">
    <location>
        <begin position="53"/>
        <end position="69"/>
    </location>
</feature>
<reference evidence="8" key="1">
    <citation type="submission" date="2018-05" db="EMBL/GenBank/DDBJ databases">
        <authorList>
            <person name="Lanie J.A."/>
            <person name="Ng W.-L."/>
            <person name="Kazmierczak K.M."/>
            <person name="Andrzejewski T.M."/>
            <person name="Davidsen T.M."/>
            <person name="Wayne K.J."/>
            <person name="Tettelin H."/>
            <person name="Glass J.I."/>
            <person name="Rusch D."/>
            <person name="Podicherti R."/>
            <person name="Tsui H.-C.T."/>
            <person name="Winkler M.E."/>
        </authorList>
    </citation>
    <scope>NUCLEOTIDE SEQUENCE</scope>
</reference>
<feature type="non-terminal residue" evidence="8">
    <location>
        <position position="1"/>
    </location>
</feature>
<dbReference type="InterPro" id="IPR036188">
    <property type="entry name" value="FAD/NAD-bd_sf"/>
</dbReference>
<dbReference type="AlphaFoldDB" id="A0A381QSM5"/>
<dbReference type="Pfam" id="PF00732">
    <property type="entry name" value="GMC_oxred_N"/>
    <property type="match status" value="1"/>
</dbReference>
<accession>A0A381QSM5</accession>
<keyword evidence="3" id="KW-0274">FAD</keyword>
<keyword evidence="2" id="KW-0285">Flavoprotein</keyword>
<evidence type="ECO:0008006" key="9">
    <source>
        <dbReference type="Google" id="ProtNLM"/>
    </source>
</evidence>
<evidence type="ECO:0000259" key="7">
    <source>
        <dbReference type="Pfam" id="PF05199"/>
    </source>
</evidence>
<dbReference type="GO" id="GO:0050660">
    <property type="term" value="F:flavin adenine dinucleotide binding"/>
    <property type="evidence" value="ECO:0007669"/>
    <property type="project" value="InterPro"/>
</dbReference>
<dbReference type="PANTHER" id="PTHR46056:SF12">
    <property type="entry name" value="LONG-CHAIN-ALCOHOL OXIDASE"/>
    <property type="match status" value="1"/>
</dbReference>
<evidence type="ECO:0000313" key="8">
    <source>
        <dbReference type="EMBL" id="SUZ82120.1"/>
    </source>
</evidence>
<dbReference type="PANTHER" id="PTHR46056">
    <property type="entry name" value="LONG-CHAIN-ALCOHOL OXIDASE"/>
    <property type="match status" value="1"/>
</dbReference>
<name>A0A381QSM5_9ZZZZ</name>
<evidence type="ECO:0000256" key="2">
    <source>
        <dbReference type="ARBA" id="ARBA00022630"/>
    </source>
</evidence>
<feature type="domain" description="Glucose-methanol-choline oxidoreductase N-terminal" evidence="6">
    <location>
        <begin position="108"/>
        <end position="221"/>
    </location>
</feature>
<dbReference type="Pfam" id="PF05199">
    <property type="entry name" value="GMC_oxred_C"/>
    <property type="match status" value="1"/>
</dbReference>
<dbReference type="InterPro" id="IPR000172">
    <property type="entry name" value="GMC_OxRdtase_N"/>
</dbReference>
<dbReference type="InterPro" id="IPR007867">
    <property type="entry name" value="GMC_OxRtase_C"/>
</dbReference>
<dbReference type="SUPFAM" id="SSF51905">
    <property type="entry name" value="FAD/NAD(P)-binding domain"/>
    <property type="match status" value="1"/>
</dbReference>
<evidence type="ECO:0000256" key="1">
    <source>
        <dbReference type="ARBA" id="ARBA00010790"/>
    </source>
</evidence>
<dbReference type="GO" id="GO:0016614">
    <property type="term" value="F:oxidoreductase activity, acting on CH-OH group of donors"/>
    <property type="evidence" value="ECO:0007669"/>
    <property type="project" value="InterPro"/>
</dbReference>
<dbReference type="EMBL" id="UINC01001493">
    <property type="protein sequence ID" value="SUZ82120.1"/>
    <property type="molecule type" value="Genomic_DNA"/>
</dbReference>
<evidence type="ECO:0000256" key="4">
    <source>
        <dbReference type="ARBA" id="ARBA00023002"/>
    </source>
</evidence>
<keyword evidence="4" id="KW-0560">Oxidoreductase</keyword>
<feature type="region of interest" description="Disordered" evidence="5">
    <location>
        <begin position="53"/>
        <end position="72"/>
    </location>
</feature>
<dbReference type="Gene3D" id="3.50.50.60">
    <property type="entry name" value="FAD/NAD(P)-binding domain"/>
    <property type="match status" value="2"/>
</dbReference>
<evidence type="ECO:0000256" key="5">
    <source>
        <dbReference type="SAM" id="MobiDB-lite"/>
    </source>
</evidence>
<evidence type="ECO:0000259" key="6">
    <source>
        <dbReference type="Pfam" id="PF00732"/>
    </source>
</evidence>